<dbReference type="EMBL" id="JAEVHL010000237">
    <property type="protein sequence ID" value="MBM0279078.1"/>
    <property type="molecule type" value="Genomic_DNA"/>
</dbReference>
<dbReference type="Proteomes" id="UP000622245">
    <property type="component" value="Unassembled WGS sequence"/>
</dbReference>
<accession>A0ABS1YNR8</accession>
<keyword evidence="3" id="KW-1185">Reference proteome</keyword>
<evidence type="ECO:0000313" key="3">
    <source>
        <dbReference type="Proteomes" id="UP000622245"/>
    </source>
</evidence>
<evidence type="ECO:0000256" key="1">
    <source>
        <dbReference type="SAM" id="MobiDB-lite"/>
    </source>
</evidence>
<organism evidence="2 3">
    <name type="scientific">Micromonospora tarensis</name>
    <dbReference type="NCBI Taxonomy" id="2806100"/>
    <lineage>
        <taxon>Bacteria</taxon>
        <taxon>Bacillati</taxon>
        <taxon>Actinomycetota</taxon>
        <taxon>Actinomycetes</taxon>
        <taxon>Micromonosporales</taxon>
        <taxon>Micromonosporaceae</taxon>
        <taxon>Micromonospora</taxon>
    </lineage>
</organism>
<comment type="caution">
    <text evidence="2">The sequence shown here is derived from an EMBL/GenBank/DDBJ whole genome shotgun (WGS) entry which is preliminary data.</text>
</comment>
<sequence>MADDGASTPLLATWGDVDPARRPFDPVEMSAAVRALVPPPPPRPAFRDGGWVGGSEAFAWVDAVSVPLSDRYGQWAYRWHWGPVEREQLGFVTDRIPTPAEAPAFVADSLLAWRRWLESLAERFDHILPSLDAAQTGGAADVVAAWEAAVAQLMTFVAAPVVDDDGWQGYCKITLRWFLTATGIPPDRAQALVDGALERFGWWAPLTAMEISEVAERVARDVLNPGGIATVARVDNWPDTWPHGWPSWRATNTGKGAGSSPHRGHSA</sequence>
<reference evidence="2 3" key="1">
    <citation type="submission" date="2021-01" db="EMBL/GenBank/DDBJ databases">
        <title>Draft genome sequence of Micromonospora sp. strain STR1s_6.</title>
        <authorList>
            <person name="Karlyshev A."/>
            <person name="Jawad R."/>
        </authorList>
    </citation>
    <scope>NUCLEOTIDE SEQUENCE [LARGE SCALE GENOMIC DNA]</scope>
    <source>
        <strain evidence="2 3">STR1S-6</strain>
    </source>
</reference>
<dbReference type="RefSeq" id="WP_203151399.1">
    <property type="nucleotide sequence ID" value="NZ_JAEVHL010000237.1"/>
</dbReference>
<gene>
    <name evidence="2" type="ORF">JM949_29340</name>
</gene>
<evidence type="ECO:0000313" key="2">
    <source>
        <dbReference type="EMBL" id="MBM0279078.1"/>
    </source>
</evidence>
<name>A0ABS1YNR8_9ACTN</name>
<proteinExistence type="predicted"/>
<protein>
    <submittedName>
        <fullName evidence="2">Uncharacterized protein</fullName>
    </submittedName>
</protein>
<feature type="region of interest" description="Disordered" evidence="1">
    <location>
        <begin position="242"/>
        <end position="267"/>
    </location>
</feature>